<dbReference type="OrthoDB" id="300709at2759"/>
<dbReference type="AlphaFoldDB" id="A0A2L2T7C1"/>
<evidence type="ECO:0000256" key="2">
    <source>
        <dbReference type="ARBA" id="ARBA00022857"/>
    </source>
</evidence>
<protein>
    <recommendedName>
        <fullName evidence="3">NmrA-like domain-containing protein</fullName>
    </recommendedName>
</protein>
<dbReference type="Proteomes" id="UP000245910">
    <property type="component" value="Chromosome IIII"/>
</dbReference>
<dbReference type="Pfam" id="PF05368">
    <property type="entry name" value="NmrA"/>
    <property type="match status" value="1"/>
</dbReference>
<evidence type="ECO:0000259" key="3">
    <source>
        <dbReference type="Pfam" id="PF05368"/>
    </source>
</evidence>
<evidence type="ECO:0000313" key="5">
    <source>
        <dbReference type="Proteomes" id="UP000245910"/>
    </source>
</evidence>
<dbReference type="PANTHER" id="PTHR42748">
    <property type="entry name" value="NITROGEN METABOLITE REPRESSION PROTEIN NMRA FAMILY MEMBER"/>
    <property type="match status" value="1"/>
</dbReference>
<organism evidence="4 5">
    <name type="scientific">Fusarium venenatum</name>
    <dbReference type="NCBI Taxonomy" id="56646"/>
    <lineage>
        <taxon>Eukaryota</taxon>
        <taxon>Fungi</taxon>
        <taxon>Dikarya</taxon>
        <taxon>Ascomycota</taxon>
        <taxon>Pezizomycotina</taxon>
        <taxon>Sordariomycetes</taxon>
        <taxon>Hypocreomycetidae</taxon>
        <taxon>Hypocreales</taxon>
        <taxon>Nectriaceae</taxon>
        <taxon>Fusarium</taxon>
    </lineage>
</organism>
<proteinExistence type="inferred from homology"/>
<comment type="similarity">
    <text evidence="1">Belongs to the NmrA-type oxidoreductase family.</text>
</comment>
<dbReference type="InterPro" id="IPR051164">
    <property type="entry name" value="NmrA-like_oxidored"/>
</dbReference>
<sequence length="257" mass="28582">MSHRIFVIGATGAQGLPVCRGLTKDGAYTLRVLTRDNKSERAKQLAGLGDVEFVEGYFANEENLRKGYAGCYGAFVNIDGFNTGEKIEIFWIIRAYESAIECGIKFFVFGNLDYAYKKGGYDPKFRAGHYDGKGRLGEWMLSQRKSHNMGTALFATGPYVEMVTSDRSAIVPHVVDGVVTWSVPLADGAMVLVSLDDCEYYVRWLFDNPKKSDGMDVDVAIDHITIDELAKAFQKVTGKPAKYIDIPHPTYFDNTPV</sequence>
<dbReference type="STRING" id="56646.A0A2L2T7C1"/>
<dbReference type="SUPFAM" id="SSF51735">
    <property type="entry name" value="NAD(P)-binding Rossmann-fold domains"/>
    <property type="match status" value="1"/>
</dbReference>
<keyword evidence="2" id="KW-0521">NADP</keyword>
<dbReference type="InterPro" id="IPR036291">
    <property type="entry name" value="NAD(P)-bd_dom_sf"/>
</dbReference>
<name>A0A2L2T7C1_9HYPO</name>
<evidence type="ECO:0000256" key="1">
    <source>
        <dbReference type="ARBA" id="ARBA00006328"/>
    </source>
</evidence>
<dbReference type="GO" id="GO:0005634">
    <property type="term" value="C:nucleus"/>
    <property type="evidence" value="ECO:0007669"/>
    <property type="project" value="TreeGrafter"/>
</dbReference>
<feature type="domain" description="NmrA-like" evidence="3">
    <location>
        <begin position="2"/>
        <end position="254"/>
    </location>
</feature>
<evidence type="ECO:0000313" key="4">
    <source>
        <dbReference type="EMBL" id="CEI39908.1"/>
    </source>
</evidence>
<dbReference type="PANTHER" id="PTHR42748:SF14">
    <property type="entry name" value="SNOAL-LIKE DOMAIN-CONTAINING PROTEIN"/>
    <property type="match status" value="1"/>
</dbReference>
<accession>A0A2L2T7C1</accession>
<dbReference type="EMBL" id="LN649232">
    <property type="protein sequence ID" value="CEI39908.1"/>
    <property type="molecule type" value="Genomic_DNA"/>
</dbReference>
<dbReference type="Gene3D" id="3.90.25.10">
    <property type="entry name" value="UDP-galactose 4-epimerase, domain 1"/>
    <property type="match status" value="1"/>
</dbReference>
<keyword evidence="5" id="KW-1185">Reference proteome</keyword>
<dbReference type="InterPro" id="IPR008030">
    <property type="entry name" value="NmrA-like"/>
</dbReference>
<dbReference type="Gene3D" id="3.40.50.720">
    <property type="entry name" value="NAD(P)-binding Rossmann-like Domain"/>
    <property type="match status" value="1"/>
</dbReference>
<reference evidence="5" key="1">
    <citation type="submission" date="2014-10" db="EMBL/GenBank/DDBJ databases">
        <authorList>
            <person name="King R."/>
        </authorList>
    </citation>
    <scope>NUCLEOTIDE SEQUENCE [LARGE SCALE GENOMIC DNA]</scope>
    <source>
        <strain evidence="5">A3/5</strain>
    </source>
</reference>